<evidence type="ECO:0008006" key="4">
    <source>
        <dbReference type="Google" id="ProtNLM"/>
    </source>
</evidence>
<evidence type="ECO:0000313" key="3">
    <source>
        <dbReference type="Proteomes" id="UP000177122"/>
    </source>
</evidence>
<proteinExistence type="predicted"/>
<feature type="transmembrane region" description="Helical" evidence="1">
    <location>
        <begin position="95"/>
        <end position="119"/>
    </location>
</feature>
<keyword evidence="1" id="KW-1133">Transmembrane helix</keyword>
<organism evidence="2 3">
    <name type="scientific">Candidatus Lloydbacteria bacterium RIFCSPHIGHO2_01_FULL_49_22</name>
    <dbReference type="NCBI Taxonomy" id="1798658"/>
    <lineage>
        <taxon>Bacteria</taxon>
        <taxon>Candidatus Lloydiibacteriota</taxon>
    </lineage>
</organism>
<keyword evidence="1" id="KW-0812">Transmembrane</keyword>
<keyword evidence="1" id="KW-0472">Membrane</keyword>
<comment type="caution">
    <text evidence="2">The sequence shown here is derived from an EMBL/GenBank/DDBJ whole genome shotgun (WGS) entry which is preliminary data.</text>
</comment>
<reference evidence="2 3" key="1">
    <citation type="journal article" date="2016" name="Nat. Commun.">
        <title>Thousands of microbial genomes shed light on interconnected biogeochemical processes in an aquifer system.</title>
        <authorList>
            <person name="Anantharaman K."/>
            <person name="Brown C.T."/>
            <person name="Hug L.A."/>
            <person name="Sharon I."/>
            <person name="Castelle C.J."/>
            <person name="Probst A.J."/>
            <person name="Thomas B.C."/>
            <person name="Singh A."/>
            <person name="Wilkins M.J."/>
            <person name="Karaoz U."/>
            <person name="Brodie E.L."/>
            <person name="Williams K.H."/>
            <person name="Hubbard S.S."/>
            <person name="Banfield J.F."/>
        </authorList>
    </citation>
    <scope>NUCLEOTIDE SEQUENCE [LARGE SCALE GENOMIC DNA]</scope>
</reference>
<dbReference type="Proteomes" id="UP000177122">
    <property type="component" value="Unassembled WGS sequence"/>
</dbReference>
<protein>
    <recommendedName>
        <fullName evidence="4">Helix-turn-helix domain-containing protein</fullName>
    </recommendedName>
</protein>
<sequence>MTSQEQKKAGFITLKEASERFGYSPDYIGQLIRKGKLEGKQVYANVAWMTTPEAMEEYLAKEKRTGKGEKEKAAWTQERLMQTLLDRDGSRVLSYMLYVILVILSIALLVLFYFLSVALDHRMQERAKARLIENTPTISLTNGQAIPVTAQLPERELLFSALRI</sequence>
<dbReference type="EMBL" id="MHLI01000019">
    <property type="protein sequence ID" value="OGZ04839.1"/>
    <property type="molecule type" value="Genomic_DNA"/>
</dbReference>
<name>A0A1G2CTX5_9BACT</name>
<gene>
    <name evidence="2" type="ORF">A2845_05095</name>
</gene>
<accession>A0A1G2CTX5</accession>
<evidence type="ECO:0000313" key="2">
    <source>
        <dbReference type="EMBL" id="OGZ04839.1"/>
    </source>
</evidence>
<evidence type="ECO:0000256" key="1">
    <source>
        <dbReference type="SAM" id="Phobius"/>
    </source>
</evidence>
<dbReference type="AlphaFoldDB" id="A0A1G2CTX5"/>